<dbReference type="InterPro" id="IPR020904">
    <property type="entry name" value="Sc_DH/Rdtase_CS"/>
</dbReference>
<dbReference type="InterPro" id="IPR002347">
    <property type="entry name" value="SDR_fam"/>
</dbReference>
<dbReference type="Pfam" id="PF13561">
    <property type="entry name" value="adh_short_C2"/>
    <property type="match status" value="1"/>
</dbReference>
<reference evidence="4 5" key="1">
    <citation type="submission" date="2016-08" db="EMBL/GenBank/DDBJ databases">
        <title>Novel Firmicute Genomes.</title>
        <authorList>
            <person name="Poppleton D.I."/>
            <person name="Gribaldo S."/>
        </authorList>
    </citation>
    <scope>NUCLEOTIDE SEQUENCE [LARGE SCALE GENOMIC DNA]</scope>
    <source>
        <strain evidence="4 5">RAOx-1</strain>
    </source>
</reference>
<gene>
    <name evidence="4" type="ORF">BEP19_09185</name>
</gene>
<dbReference type="GO" id="GO:0008206">
    <property type="term" value="P:bile acid metabolic process"/>
    <property type="evidence" value="ECO:0007669"/>
    <property type="project" value="UniProtKB-ARBA"/>
</dbReference>
<dbReference type="GO" id="GO:0016614">
    <property type="term" value="F:oxidoreductase activity, acting on CH-OH group of donors"/>
    <property type="evidence" value="ECO:0007669"/>
    <property type="project" value="UniProtKB-ARBA"/>
</dbReference>
<dbReference type="Gene3D" id="3.40.50.720">
    <property type="entry name" value="NAD(P)-binding Rossmann-like Domain"/>
    <property type="match status" value="1"/>
</dbReference>
<evidence type="ECO:0000256" key="3">
    <source>
        <dbReference type="SAM" id="MobiDB-lite"/>
    </source>
</evidence>
<dbReference type="EMBL" id="MCHY01000008">
    <property type="protein sequence ID" value="RKD24545.1"/>
    <property type="molecule type" value="Genomic_DNA"/>
</dbReference>
<evidence type="ECO:0000313" key="5">
    <source>
        <dbReference type="Proteomes" id="UP000284219"/>
    </source>
</evidence>
<comment type="caution">
    <text evidence="4">The sequence shown here is derived from an EMBL/GenBank/DDBJ whole genome shotgun (WGS) entry which is preliminary data.</text>
</comment>
<dbReference type="CDD" id="cd05355">
    <property type="entry name" value="SDR_c1"/>
    <property type="match status" value="1"/>
</dbReference>
<accession>A0A419SKN8</accession>
<dbReference type="FunFam" id="3.40.50.720:FF:000084">
    <property type="entry name" value="Short-chain dehydrogenase reductase"/>
    <property type="match status" value="1"/>
</dbReference>
<dbReference type="InterPro" id="IPR036291">
    <property type="entry name" value="NAD(P)-bd_dom_sf"/>
</dbReference>
<feature type="region of interest" description="Disordered" evidence="3">
    <location>
        <begin position="1"/>
        <end position="31"/>
    </location>
</feature>
<protein>
    <submittedName>
        <fullName evidence="4">NAD(P)-dependent oxidoreductase</fullName>
    </submittedName>
</protein>
<dbReference type="Proteomes" id="UP000284219">
    <property type="component" value="Unassembled WGS sequence"/>
</dbReference>
<dbReference type="PANTHER" id="PTHR48107">
    <property type="entry name" value="NADPH-DEPENDENT ALDEHYDE REDUCTASE-LIKE PROTEIN, CHLOROPLASTIC-RELATED"/>
    <property type="match status" value="1"/>
</dbReference>
<evidence type="ECO:0000256" key="2">
    <source>
        <dbReference type="ARBA" id="ARBA00023002"/>
    </source>
</evidence>
<sequence length="289" mass="31463">MNNQCNQTSAFPPQHQDQQPGIESLMNPRPIFDNPNYKASDKLLNKVAIVTGGDSGLGRAISVAFAKEGADVVIVYYNEHEDAKETQHYVESQGRRCLLLPGDIGDENFCRKVVDQTIQKFNKIDILVNNAAEQHVQQNLEDITTDQLMKTFQTNFFGLFFLTKLVLPHLGQGSAIINSASLTAYEGNKLLMDYSATKGAIVSFTRSLSKSLAEKGIRVNGVVPGTVWTPLIPASFPADQVADWGNTNPMKRAGQPSEIAPAYVFLASDDASYITGQMIHATGGVVVNG</sequence>
<dbReference type="OrthoDB" id="9803333at2"/>
<feature type="compositionally biased region" description="Polar residues" evidence="3">
    <location>
        <begin position="1"/>
        <end position="21"/>
    </location>
</feature>
<evidence type="ECO:0000313" key="4">
    <source>
        <dbReference type="EMBL" id="RKD24545.1"/>
    </source>
</evidence>
<keyword evidence="5" id="KW-1185">Reference proteome</keyword>
<dbReference type="NCBIfam" id="NF005214">
    <property type="entry name" value="PRK06701.1"/>
    <property type="match status" value="1"/>
</dbReference>
<keyword evidence="2" id="KW-0560">Oxidoreductase</keyword>
<name>A0A419SKN8_9BACL</name>
<proteinExistence type="inferred from homology"/>
<dbReference type="PANTHER" id="PTHR48107:SF16">
    <property type="entry name" value="NADPH-DEPENDENT ALDEHYDE REDUCTASE 1, CHLOROPLASTIC"/>
    <property type="match status" value="1"/>
</dbReference>
<dbReference type="SUPFAM" id="SSF51735">
    <property type="entry name" value="NAD(P)-binding Rossmann-fold domains"/>
    <property type="match status" value="1"/>
</dbReference>
<dbReference type="AlphaFoldDB" id="A0A419SKN8"/>
<comment type="similarity">
    <text evidence="1">Belongs to the short-chain dehydrogenases/reductases (SDR) family.</text>
</comment>
<dbReference type="PRINTS" id="PR00081">
    <property type="entry name" value="GDHRDH"/>
</dbReference>
<dbReference type="PROSITE" id="PS00061">
    <property type="entry name" value="ADH_SHORT"/>
    <property type="match status" value="1"/>
</dbReference>
<organism evidence="4 5">
    <name type="scientific">Ammoniphilus oxalaticus</name>
    <dbReference type="NCBI Taxonomy" id="66863"/>
    <lineage>
        <taxon>Bacteria</taxon>
        <taxon>Bacillati</taxon>
        <taxon>Bacillota</taxon>
        <taxon>Bacilli</taxon>
        <taxon>Bacillales</taxon>
        <taxon>Paenibacillaceae</taxon>
        <taxon>Aneurinibacillus group</taxon>
        <taxon>Ammoniphilus</taxon>
    </lineage>
</organism>
<dbReference type="PRINTS" id="PR00080">
    <property type="entry name" value="SDRFAMILY"/>
</dbReference>
<evidence type="ECO:0000256" key="1">
    <source>
        <dbReference type="ARBA" id="ARBA00006484"/>
    </source>
</evidence>
<dbReference type="RefSeq" id="WP_120189842.1">
    <property type="nucleotide sequence ID" value="NZ_MCHY01000008.1"/>
</dbReference>